<dbReference type="EMBL" id="FOYW01000003">
    <property type="protein sequence ID" value="SFR81826.1"/>
    <property type="molecule type" value="Genomic_DNA"/>
</dbReference>
<gene>
    <name evidence="2" type="ORF">SAMN05216203_3224</name>
</gene>
<dbReference type="Proteomes" id="UP000198644">
    <property type="component" value="Unassembled WGS sequence"/>
</dbReference>
<protein>
    <recommendedName>
        <fullName evidence="4">Acetylornithine deacetylase</fullName>
    </recommendedName>
</protein>
<feature type="region of interest" description="Disordered" evidence="1">
    <location>
        <begin position="325"/>
        <end position="344"/>
    </location>
</feature>
<reference evidence="2 3" key="1">
    <citation type="submission" date="2016-10" db="EMBL/GenBank/DDBJ databases">
        <authorList>
            <person name="de Groot N.N."/>
        </authorList>
    </citation>
    <scope>NUCLEOTIDE SEQUENCE [LARGE SCALE GENOMIC DNA]</scope>
    <source>
        <strain evidence="2 3">CGMCC 1.9167</strain>
    </source>
</reference>
<dbReference type="OrthoDB" id="6191808at2"/>
<sequence>MKKLLSLIVILALVAWGGYKGAVWWLADQTLTDIRRALSDHGALVQGQIGSTIDGELTLTDTRFQPFRLTEALALQQMHFRTPSPQALIAALSGEHDLPASWRLDVTDWSLPLGTAMLRDWVTSGGERERPLLLPVCEVDGGRPLGSDDLINMGIEGLGGDAQLHQTGSGVRLEVFSRDAGSVDVFWSGARLRFDQGQTEFNPGAEEIRVILRDGGLMRRIAAYCARETGMPVPAWAELVLTSFRDGLEARGVGASPQLLALYRRWLTEGGELELALDPDAPMMGIPVGEPAAEEGLEQAGEPVPALDVIYNGAKVPDVYLIRADGPASEPSQENRQSAAAPSQAPAVVAGWQSIPVDEAEQWLGYTVRVTLSNGRGVEGRLIGVDDRQVEVARPVDGGEVAYPMATRAVARFEVWRRGQRNP</sequence>
<evidence type="ECO:0000256" key="1">
    <source>
        <dbReference type="SAM" id="MobiDB-lite"/>
    </source>
</evidence>
<dbReference type="STRING" id="650891.SAMN05216203_3224"/>
<proteinExistence type="predicted"/>
<name>A0A1I6JS69_9GAMM</name>
<dbReference type="RefSeq" id="WP_092015534.1">
    <property type="nucleotide sequence ID" value="NZ_FOYW01000003.1"/>
</dbReference>
<keyword evidence="3" id="KW-1185">Reference proteome</keyword>
<dbReference type="CDD" id="cd00600">
    <property type="entry name" value="Sm_like"/>
    <property type="match status" value="1"/>
</dbReference>
<accession>A0A1I6JS69</accession>
<dbReference type="AlphaFoldDB" id="A0A1I6JS69"/>
<organism evidence="2 3">
    <name type="scientific">Marinobacter daqiaonensis</name>
    <dbReference type="NCBI Taxonomy" id="650891"/>
    <lineage>
        <taxon>Bacteria</taxon>
        <taxon>Pseudomonadati</taxon>
        <taxon>Pseudomonadota</taxon>
        <taxon>Gammaproteobacteria</taxon>
        <taxon>Pseudomonadales</taxon>
        <taxon>Marinobacteraceae</taxon>
        <taxon>Marinobacter</taxon>
    </lineage>
</organism>
<evidence type="ECO:0000313" key="3">
    <source>
        <dbReference type="Proteomes" id="UP000198644"/>
    </source>
</evidence>
<evidence type="ECO:0008006" key="4">
    <source>
        <dbReference type="Google" id="ProtNLM"/>
    </source>
</evidence>
<evidence type="ECO:0000313" key="2">
    <source>
        <dbReference type="EMBL" id="SFR81826.1"/>
    </source>
</evidence>